<dbReference type="InterPro" id="IPR051114">
    <property type="entry name" value="Mito_RNA_Proc_CCM1"/>
</dbReference>
<dbReference type="OrthoDB" id="185373at2759"/>
<proteinExistence type="predicted"/>
<dbReference type="EMBL" id="KK207865">
    <property type="protein sequence ID" value="EZF51636.1"/>
    <property type="molecule type" value="Genomic_DNA"/>
</dbReference>
<accession>A0A022VZW0</accession>
<feature type="signal peptide" evidence="3">
    <location>
        <begin position="1"/>
        <end position="25"/>
    </location>
</feature>
<feature type="region of interest" description="Disordered" evidence="2">
    <location>
        <begin position="46"/>
        <end position="138"/>
    </location>
</feature>
<feature type="repeat" description="PPR" evidence="1">
    <location>
        <begin position="727"/>
        <end position="761"/>
    </location>
</feature>
<dbReference type="HOGENOM" id="CLU_349148_0_0_1"/>
<dbReference type="AlphaFoldDB" id="A0A022VZW0"/>
<organism evidence="4">
    <name type="scientific">Trichophyton rubrum CBS 288.86</name>
    <dbReference type="NCBI Taxonomy" id="1215330"/>
    <lineage>
        <taxon>Eukaryota</taxon>
        <taxon>Fungi</taxon>
        <taxon>Dikarya</taxon>
        <taxon>Ascomycota</taxon>
        <taxon>Pezizomycotina</taxon>
        <taxon>Eurotiomycetes</taxon>
        <taxon>Eurotiomycetidae</taxon>
        <taxon>Onygenales</taxon>
        <taxon>Arthrodermataceae</taxon>
        <taxon>Trichophyton</taxon>
    </lineage>
</organism>
<dbReference type="PANTHER" id="PTHR47934">
    <property type="entry name" value="PENTATRICOPEPTIDE REPEAT-CONTAINING PROTEIN PET309, MITOCHONDRIAL"/>
    <property type="match status" value="1"/>
</dbReference>
<dbReference type="Pfam" id="PF13041">
    <property type="entry name" value="PPR_2"/>
    <property type="match status" value="1"/>
</dbReference>
<feature type="repeat" description="PPR" evidence="1">
    <location>
        <begin position="452"/>
        <end position="486"/>
    </location>
</feature>
<evidence type="ECO:0008006" key="5">
    <source>
        <dbReference type="Google" id="ProtNLM"/>
    </source>
</evidence>
<keyword evidence="3" id="KW-0732">Signal</keyword>
<feature type="compositionally biased region" description="Polar residues" evidence="2">
    <location>
        <begin position="116"/>
        <end position="130"/>
    </location>
</feature>
<dbReference type="Pfam" id="PF13812">
    <property type="entry name" value="PPR_3"/>
    <property type="match status" value="1"/>
</dbReference>
<dbReference type="InterPro" id="IPR011990">
    <property type="entry name" value="TPR-like_helical_dom_sf"/>
</dbReference>
<feature type="chain" id="PRO_5001510589" description="Pentatricopeptide repeat protein" evidence="3">
    <location>
        <begin position="26"/>
        <end position="801"/>
    </location>
</feature>
<dbReference type="NCBIfam" id="TIGR00756">
    <property type="entry name" value="PPR"/>
    <property type="match status" value="3"/>
</dbReference>
<dbReference type="GO" id="GO:0006396">
    <property type="term" value="P:RNA processing"/>
    <property type="evidence" value="ECO:0007669"/>
    <property type="project" value="TreeGrafter"/>
</dbReference>
<dbReference type="PROSITE" id="PS51375">
    <property type="entry name" value="PPR"/>
    <property type="match status" value="3"/>
</dbReference>
<feature type="compositionally biased region" description="Polar residues" evidence="2">
    <location>
        <begin position="46"/>
        <end position="56"/>
    </location>
</feature>
<protein>
    <recommendedName>
        <fullName evidence="5">Pentatricopeptide repeat protein</fullName>
    </recommendedName>
</protein>
<dbReference type="GO" id="GO:0007005">
    <property type="term" value="P:mitochondrion organization"/>
    <property type="evidence" value="ECO:0007669"/>
    <property type="project" value="TreeGrafter"/>
</dbReference>
<evidence type="ECO:0000256" key="1">
    <source>
        <dbReference type="PROSITE-ProRule" id="PRU00708"/>
    </source>
</evidence>
<feature type="repeat" description="PPR" evidence="1">
    <location>
        <begin position="692"/>
        <end position="726"/>
    </location>
</feature>
<gene>
    <name evidence="4" type="ORF">H103_05138</name>
</gene>
<evidence type="ECO:0000256" key="2">
    <source>
        <dbReference type="SAM" id="MobiDB-lite"/>
    </source>
</evidence>
<feature type="compositionally biased region" description="Basic and acidic residues" evidence="2">
    <location>
        <begin position="93"/>
        <end position="102"/>
    </location>
</feature>
<name>A0A022VZW0_TRIRU</name>
<evidence type="ECO:0000313" key="4">
    <source>
        <dbReference type="EMBL" id="EZF51636.1"/>
    </source>
</evidence>
<feature type="compositionally biased region" description="Basic and acidic residues" evidence="2">
    <location>
        <begin position="71"/>
        <end position="80"/>
    </location>
</feature>
<dbReference type="InterPro" id="IPR002885">
    <property type="entry name" value="PPR_rpt"/>
</dbReference>
<dbReference type="Proteomes" id="UP000023758">
    <property type="component" value="Unassembled WGS sequence"/>
</dbReference>
<evidence type="ECO:0000256" key="3">
    <source>
        <dbReference type="SAM" id="SignalP"/>
    </source>
</evidence>
<reference evidence="4" key="1">
    <citation type="submission" date="2014-02" db="EMBL/GenBank/DDBJ databases">
        <title>The Genome Sequence of Trichophyton rubrum (morphotype fischeri) CBS 288.86.</title>
        <authorList>
            <consortium name="The Broad Institute Genomics Platform"/>
            <person name="Cuomo C.A."/>
            <person name="White T.C."/>
            <person name="Graser Y."/>
            <person name="Martinez-Rossi N."/>
            <person name="Heitman J."/>
            <person name="Young S.K."/>
            <person name="Zeng Q."/>
            <person name="Gargeya S."/>
            <person name="Abouelleil A."/>
            <person name="Alvarado L."/>
            <person name="Chapman S.B."/>
            <person name="Gainer-Dewar J."/>
            <person name="Goldberg J."/>
            <person name="Griggs A."/>
            <person name="Gujja S."/>
            <person name="Hansen M."/>
            <person name="Howarth C."/>
            <person name="Imamovic A."/>
            <person name="Larimer J."/>
            <person name="Martinez D."/>
            <person name="Murphy C."/>
            <person name="Pearson M.D."/>
            <person name="Persinoti G."/>
            <person name="Poon T."/>
            <person name="Priest M."/>
            <person name="Roberts A.D."/>
            <person name="Saif S."/>
            <person name="Shea T.D."/>
            <person name="Sykes S.N."/>
            <person name="Wortman J."/>
            <person name="Nusbaum C."/>
            <person name="Birren B."/>
        </authorList>
    </citation>
    <scope>NUCLEOTIDE SEQUENCE [LARGE SCALE GENOMIC DNA]</scope>
    <source>
        <strain evidence="4">CBS 288.86</strain>
    </source>
</reference>
<dbReference type="GO" id="GO:0003729">
    <property type="term" value="F:mRNA binding"/>
    <property type="evidence" value="ECO:0007669"/>
    <property type="project" value="TreeGrafter"/>
</dbReference>
<sequence length="801" mass="92024">MSPLGGGKAGLRLQLFGILSTVAHADSAWILSNALIVRKQFTSLSPSSRYATSLRSTYDEPDSGLPPPERIVNRTHRDSESPSMRKGLARRRKSEETGHHEQNGQPQHRHIDIPQSKRTPMSRVNEQSKPAHSVAPPISAPLRYLKGYNLSQPKRRQLRGEIESECASIQSYGDLAVHPSEYLVREMSLYPLTHIHPSWKKNLKTLYDHKRRNVPVSETWRLLSTEDSEVVRRWIKSILSSPRTDPPPSARWRRLCRTEAARRWPIMILWLLLHSPTQALRFLEATTTRFSPSFPMVADCFIFLERFHVAEFQDSPKLKSRYTRTLQHCLRPEVFPYLSRDSQTGFRLYLKYCEHHNLVKCFNYVVRNQKFLSLETLFYFTDLFTKNGDIPAALTSLRLLITRFESQKPVRYQKISDRCCNLLKLDRYTRQDDGTISFDILPRILRMGVQPDLSIFNIVVSNALRADDLDTALQIVQLMENQGVTPDSYTHLSILHHAVRLRDHEKVDHVLSKIAKVDSLSTQPHLVSKTLHAMLLFPHNSSPGRKGSMESFHKMLDVYKKSHQIQPLVDLGLIPRSQNDELLSASKSPPSSQALNIMITAHLRTRPRADEIWRYFTRFQALVASGHAMITPLISTDYVFNSFLMALRFEPQMIYKCFKILNYMLQPLPEVAVQTMKAHHSGPVPVRPAQPSQRTWTILLNTLISHNQMQAAESLYKTMKERGVEINDVAWNILIRGYACNQMVEAAAKALKEMERQSWSPDGHTVKALGFIENQELLRTLLDRLDANESELEKSKLATKK</sequence>
<dbReference type="Gene3D" id="1.25.40.10">
    <property type="entry name" value="Tetratricopeptide repeat domain"/>
    <property type="match status" value="2"/>
</dbReference>
<dbReference type="GO" id="GO:0005739">
    <property type="term" value="C:mitochondrion"/>
    <property type="evidence" value="ECO:0007669"/>
    <property type="project" value="TreeGrafter"/>
</dbReference>
<dbReference type="PANTHER" id="PTHR47934:SF6">
    <property type="entry name" value="MITOCHONDRIAL GROUP I INTRON SPLICING FACTOR CCM1-RELATED"/>
    <property type="match status" value="1"/>
</dbReference>